<name>A0A4R1B1X4_9BACI</name>
<reference evidence="1 2" key="1">
    <citation type="submission" date="2019-03" db="EMBL/GenBank/DDBJ databases">
        <authorList>
            <person name="Jensen L."/>
            <person name="Storgaard J."/>
            <person name="Sulaj E."/>
            <person name="Schramm A."/>
            <person name="Marshall I.P.G."/>
        </authorList>
    </citation>
    <scope>NUCLEOTIDE SEQUENCE [LARGE SCALE GENOMIC DNA]</scope>
    <source>
        <strain evidence="1 2">2017H2G3</strain>
    </source>
</reference>
<protein>
    <submittedName>
        <fullName evidence="1">Uncharacterized protein</fullName>
    </submittedName>
</protein>
<gene>
    <name evidence="1" type="ORF">E0Y62_01130</name>
</gene>
<evidence type="ECO:0000313" key="1">
    <source>
        <dbReference type="EMBL" id="TCJ06435.1"/>
    </source>
</evidence>
<dbReference type="Proteomes" id="UP000293846">
    <property type="component" value="Unassembled WGS sequence"/>
</dbReference>
<organism evidence="1 2">
    <name type="scientific">Cytobacillus praedii</name>
    <dbReference type="NCBI Taxonomy" id="1742358"/>
    <lineage>
        <taxon>Bacteria</taxon>
        <taxon>Bacillati</taxon>
        <taxon>Bacillota</taxon>
        <taxon>Bacilli</taxon>
        <taxon>Bacillales</taxon>
        <taxon>Bacillaceae</taxon>
        <taxon>Cytobacillus</taxon>
    </lineage>
</organism>
<dbReference type="AlphaFoldDB" id="A0A4R1B1X4"/>
<keyword evidence="2" id="KW-1185">Reference proteome</keyword>
<comment type="caution">
    <text evidence="1">The sequence shown here is derived from an EMBL/GenBank/DDBJ whole genome shotgun (WGS) entry which is preliminary data.</text>
</comment>
<sequence length="62" mass="7045">MKAIGKKPALGYVLAFLYTSRKRRGSEFQLKINGLFDFCFKKWIEQKSLLSPDSTKNSGDAD</sequence>
<evidence type="ECO:0000313" key="2">
    <source>
        <dbReference type="Proteomes" id="UP000293846"/>
    </source>
</evidence>
<proteinExistence type="predicted"/>
<dbReference type="EMBL" id="SJTH01000001">
    <property type="protein sequence ID" value="TCJ06435.1"/>
    <property type="molecule type" value="Genomic_DNA"/>
</dbReference>
<accession>A0A4R1B1X4</accession>